<organism evidence="2">
    <name type="scientific">freshwater metagenome</name>
    <dbReference type="NCBI Taxonomy" id="449393"/>
    <lineage>
        <taxon>unclassified sequences</taxon>
        <taxon>metagenomes</taxon>
        <taxon>ecological metagenomes</taxon>
    </lineage>
</organism>
<feature type="transmembrane region" description="Helical" evidence="1">
    <location>
        <begin position="283"/>
        <end position="304"/>
    </location>
</feature>
<name>A0A6J6LDG4_9ZZZZ</name>
<sequence>MKFSLSESSLTEGETITLPTSGNVVTIRIDATVPTRPLQPNEELSGVGFAEIKMDTSTTREVGVLPTRGLDNLSSDTPLSYVLTRRVAPRERENRSDIELNFARSLYMPRAQEMNIAVRIDISDMSSSQVAELQQRMTTNSSLQIDGKTVSIASVTQTTDGALIGTAEPVSFSQGNHLVETTSTQYPIDQVIISSAGATTSSPVLLPRLTTRQLVQKTMEIQPCPEGCWIILGEGRSSGWKASIDGVDLGPSLTVDGGSNGWWIAPTSAAQTVSISFTPQKTLNVALALSAASVLVTSFLAVFFRRDRRGSPVSPKFHSPLPQRWKMVTIVALNALLMSALLDGRTALWTSAIVALSLWMRQQRILIWLTTAIFTLAMGATWWESLTTSAPLDFGWPASTQASHHTLMVCLALLGSLCLSRTNTATSQNSHIH</sequence>
<dbReference type="AlphaFoldDB" id="A0A6J6LDG4"/>
<evidence type="ECO:0000256" key="1">
    <source>
        <dbReference type="SAM" id="Phobius"/>
    </source>
</evidence>
<feature type="transmembrane region" description="Helical" evidence="1">
    <location>
        <begin position="403"/>
        <end position="420"/>
    </location>
</feature>
<reference evidence="2" key="1">
    <citation type="submission" date="2020-05" db="EMBL/GenBank/DDBJ databases">
        <authorList>
            <person name="Chiriac C."/>
            <person name="Salcher M."/>
            <person name="Ghai R."/>
            <person name="Kavagutti S V."/>
        </authorList>
    </citation>
    <scope>NUCLEOTIDE SEQUENCE</scope>
</reference>
<keyword evidence="1" id="KW-0472">Membrane</keyword>
<keyword evidence="1" id="KW-0812">Transmembrane</keyword>
<evidence type="ECO:0000313" key="2">
    <source>
        <dbReference type="EMBL" id="CAB4659722.1"/>
    </source>
</evidence>
<proteinExistence type="predicted"/>
<protein>
    <submittedName>
        <fullName evidence="2">Unannotated protein</fullName>
    </submittedName>
</protein>
<feature type="transmembrane region" description="Helical" evidence="1">
    <location>
        <begin position="365"/>
        <end position="383"/>
    </location>
</feature>
<gene>
    <name evidence="2" type="ORF">UFOPK2169_01320</name>
</gene>
<keyword evidence="1" id="KW-1133">Transmembrane helix</keyword>
<accession>A0A6J6LDG4</accession>
<dbReference type="EMBL" id="CAEZWE010000061">
    <property type="protein sequence ID" value="CAB4659722.1"/>
    <property type="molecule type" value="Genomic_DNA"/>
</dbReference>